<protein>
    <recommendedName>
        <fullName evidence="4">DUF1648 domain-containing protein</fullName>
    </recommendedName>
</protein>
<organism evidence="2 3">
    <name type="scientific">Candidatus Daviesbacteria bacterium RIFCSPHIGHO2_12_FULL_43_11</name>
    <dbReference type="NCBI Taxonomy" id="1797780"/>
    <lineage>
        <taxon>Bacteria</taxon>
        <taxon>Candidatus Daviesiibacteriota</taxon>
    </lineage>
</organism>
<proteinExistence type="predicted"/>
<evidence type="ECO:0000313" key="3">
    <source>
        <dbReference type="Proteomes" id="UP000176405"/>
    </source>
</evidence>
<keyword evidence="1" id="KW-0812">Transmembrane</keyword>
<evidence type="ECO:0008006" key="4">
    <source>
        <dbReference type="Google" id="ProtNLM"/>
    </source>
</evidence>
<evidence type="ECO:0000313" key="2">
    <source>
        <dbReference type="EMBL" id="OGE36867.1"/>
    </source>
</evidence>
<evidence type="ECO:0000256" key="1">
    <source>
        <dbReference type="SAM" id="Phobius"/>
    </source>
</evidence>
<sequence length="118" mass="13309">MEKIISLWNQSDRFILIPAVASTASAVVITAFFFLVQNRLPSKLPLFYSLPWGQAQLSDKHQFLLLPVILILTTLVNILLALQLHPVQMVLRRILTVSLLLTNSVIIITAFKILSIFI</sequence>
<feature type="transmembrane region" description="Helical" evidence="1">
    <location>
        <begin position="94"/>
        <end position="117"/>
    </location>
</feature>
<accession>A0A1F5K7D9</accession>
<dbReference type="EMBL" id="MFDH01000006">
    <property type="protein sequence ID" value="OGE36867.1"/>
    <property type="molecule type" value="Genomic_DNA"/>
</dbReference>
<dbReference type="STRING" id="1797780.A3E45_03425"/>
<comment type="caution">
    <text evidence="2">The sequence shown here is derived from an EMBL/GenBank/DDBJ whole genome shotgun (WGS) entry which is preliminary data.</text>
</comment>
<keyword evidence="1" id="KW-1133">Transmembrane helix</keyword>
<name>A0A1F5K7D9_9BACT</name>
<reference evidence="2 3" key="1">
    <citation type="journal article" date="2016" name="Nat. Commun.">
        <title>Thousands of microbial genomes shed light on interconnected biogeochemical processes in an aquifer system.</title>
        <authorList>
            <person name="Anantharaman K."/>
            <person name="Brown C.T."/>
            <person name="Hug L.A."/>
            <person name="Sharon I."/>
            <person name="Castelle C.J."/>
            <person name="Probst A.J."/>
            <person name="Thomas B.C."/>
            <person name="Singh A."/>
            <person name="Wilkins M.J."/>
            <person name="Karaoz U."/>
            <person name="Brodie E.L."/>
            <person name="Williams K.H."/>
            <person name="Hubbard S.S."/>
            <person name="Banfield J.F."/>
        </authorList>
    </citation>
    <scope>NUCLEOTIDE SEQUENCE [LARGE SCALE GENOMIC DNA]</scope>
</reference>
<gene>
    <name evidence="2" type="ORF">A3E45_03425</name>
</gene>
<keyword evidence="1" id="KW-0472">Membrane</keyword>
<dbReference type="AlphaFoldDB" id="A0A1F5K7D9"/>
<feature type="transmembrane region" description="Helical" evidence="1">
    <location>
        <begin position="63"/>
        <end position="82"/>
    </location>
</feature>
<dbReference type="Proteomes" id="UP000176405">
    <property type="component" value="Unassembled WGS sequence"/>
</dbReference>
<feature type="transmembrane region" description="Helical" evidence="1">
    <location>
        <begin position="14"/>
        <end position="36"/>
    </location>
</feature>